<dbReference type="Pfam" id="PF13407">
    <property type="entry name" value="Peripla_BP_4"/>
    <property type="match status" value="1"/>
</dbReference>
<comment type="caution">
    <text evidence="6">The sequence shown here is derived from an EMBL/GenBank/DDBJ whole genome shotgun (WGS) entry which is preliminary data.</text>
</comment>
<evidence type="ECO:0000256" key="3">
    <source>
        <dbReference type="ARBA" id="ARBA00022729"/>
    </source>
</evidence>
<dbReference type="SUPFAM" id="SSF53822">
    <property type="entry name" value="Periplasmic binding protein-like I"/>
    <property type="match status" value="1"/>
</dbReference>
<dbReference type="Gene3D" id="3.40.50.2300">
    <property type="match status" value="2"/>
</dbReference>
<dbReference type="RefSeq" id="WP_118729214.1">
    <property type="nucleotide sequence ID" value="NZ_BLYJ01000001.1"/>
</dbReference>
<sequence length="329" mass="33826">MKKKILAMLMASAMALTMTACGGSASQSGSDSTADTGSDAAGGNHKISVILKTLNSEYWQAVSAGINQAADDLGVTVDLQGPPSETSYDEQLNMIETTLGSSDAEALVLAPLQPDVATTAVANATIPVLSVDTTFTSDKLVSYVGVSNEDAAKSGGEYVAEKLGGTGNVVILAGVQGDTTSEDRVKGWTEGIEAGGCTVLDMQYTDAVADKAVTTLEGLMQQYPDQIDAVVCHSDDVAMGAAQALQSMGKQDDVVVCGFGGISGATPVKEGSITATVDIGAYQMGYDCVARALDAIEGKTIDSFYPSDPTIIDSSNVDDFLAKLAEWKG</sequence>
<dbReference type="PANTHER" id="PTHR46847:SF1">
    <property type="entry name" value="D-ALLOSE-BINDING PERIPLASMIC PROTEIN-RELATED"/>
    <property type="match status" value="1"/>
</dbReference>
<protein>
    <recommendedName>
        <fullName evidence="5">Periplasmic binding protein domain-containing protein</fullName>
    </recommendedName>
</protein>
<dbReference type="InterPro" id="IPR025997">
    <property type="entry name" value="SBP_2_dom"/>
</dbReference>
<comment type="subcellular location">
    <subcellularLocation>
        <location evidence="1">Cell envelope</location>
    </subcellularLocation>
</comment>
<feature type="signal peptide" evidence="4">
    <location>
        <begin position="1"/>
        <end position="20"/>
    </location>
</feature>
<organism evidence="6 7">
    <name type="scientific">Butyricicoccus faecihominis</name>
    <dbReference type="NCBI Taxonomy" id="1712515"/>
    <lineage>
        <taxon>Bacteria</taxon>
        <taxon>Bacillati</taxon>
        <taxon>Bacillota</taxon>
        <taxon>Clostridia</taxon>
        <taxon>Eubacteriales</taxon>
        <taxon>Butyricicoccaceae</taxon>
        <taxon>Butyricicoccus</taxon>
    </lineage>
</organism>
<evidence type="ECO:0000313" key="7">
    <source>
        <dbReference type="Proteomes" id="UP000620147"/>
    </source>
</evidence>
<dbReference type="Proteomes" id="UP000620147">
    <property type="component" value="Unassembled WGS sequence"/>
</dbReference>
<accession>A0ABQ1DWK3</accession>
<dbReference type="PROSITE" id="PS51257">
    <property type="entry name" value="PROKAR_LIPOPROTEIN"/>
    <property type="match status" value="1"/>
</dbReference>
<dbReference type="PANTHER" id="PTHR46847">
    <property type="entry name" value="D-ALLOSE-BINDING PERIPLASMIC PROTEIN-RELATED"/>
    <property type="match status" value="1"/>
</dbReference>
<evidence type="ECO:0000256" key="1">
    <source>
        <dbReference type="ARBA" id="ARBA00004196"/>
    </source>
</evidence>
<evidence type="ECO:0000256" key="4">
    <source>
        <dbReference type="SAM" id="SignalP"/>
    </source>
</evidence>
<name>A0ABQ1DWK3_9FIRM</name>
<evidence type="ECO:0000259" key="5">
    <source>
        <dbReference type="Pfam" id="PF13407"/>
    </source>
</evidence>
<proteinExistence type="inferred from homology"/>
<keyword evidence="7" id="KW-1185">Reference proteome</keyword>
<comment type="similarity">
    <text evidence="2">Belongs to the bacterial solute-binding protein 2 family.</text>
</comment>
<evidence type="ECO:0000256" key="2">
    <source>
        <dbReference type="ARBA" id="ARBA00007639"/>
    </source>
</evidence>
<keyword evidence="3 4" id="KW-0732">Signal</keyword>
<gene>
    <name evidence="6" type="ORF">BUFA31_00920</name>
</gene>
<reference evidence="6 7" key="1">
    <citation type="submission" date="2020-06" db="EMBL/GenBank/DDBJ databases">
        <title>Characterization of fructooligosaccharide metabolism and fructooligosaccharide-degrading enzymes in human commensal butyrate producers.</title>
        <authorList>
            <person name="Tanno H."/>
            <person name="Fujii T."/>
            <person name="Hirano K."/>
            <person name="Maeno S."/>
            <person name="Tonozuka T."/>
            <person name="Sakamoto M."/>
            <person name="Ohkuma M."/>
            <person name="Tochio T."/>
            <person name="Endo A."/>
        </authorList>
    </citation>
    <scope>NUCLEOTIDE SEQUENCE [LARGE SCALE GENOMIC DNA]</scope>
    <source>
        <strain evidence="6 7">JCM 31056</strain>
    </source>
</reference>
<evidence type="ECO:0000313" key="6">
    <source>
        <dbReference type="EMBL" id="GFO86928.1"/>
    </source>
</evidence>
<dbReference type="CDD" id="cd01536">
    <property type="entry name" value="PBP1_ABC_sugar_binding-like"/>
    <property type="match status" value="1"/>
</dbReference>
<dbReference type="EMBL" id="BLYJ01000001">
    <property type="protein sequence ID" value="GFO86928.1"/>
    <property type="molecule type" value="Genomic_DNA"/>
</dbReference>
<dbReference type="InterPro" id="IPR028082">
    <property type="entry name" value="Peripla_BP_I"/>
</dbReference>
<feature type="domain" description="Periplasmic binding protein" evidence="5">
    <location>
        <begin position="47"/>
        <end position="299"/>
    </location>
</feature>
<feature type="chain" id="PRO_5047206141" description="Periplasmic binding protein domain-containing protein" evidence="4">
    <location>
        <begin position="21"/>
        <end position="329"/>
    </location>
</feature>